<dbReference type="InterPro" id="IPR036866">
    <property type="entry name" value="RibonucZ/Hydroxyglut_hydro"/>
</dbReference>
<reference evidence="2 3" key="1">
    <citation type="submission" date="2021-03" db="EMBL/GenBank/DDBJ databases">
        <title>The first data on the complete genome of the tetrodotoxin-producing bacterium.</title>
        <authorList>
            <person name="Melnikova D.I."/>
            <person name="Nijland R."/>
            <person name="Magarlamov T.Y."/>
        </authorList>
    </citation>
    <scope>NUCLEOTIDE SEQUENCE [LARGE SCALE GENOMIC DNA]</scope>
    <source>
        <strain evidence="2 3">1839</strain>
    </source>
</reference>
<gene>
    <name evidence="2" type="ORF">J1899_12735</name>
</gene>
<dbReference type="SUPFAM" id="SSF56281">
    <property type="entry name" value="Metallo-hydrolase/oxidoreductase"/>
    <property type="match status" value="1"/>
</dbReference>
<keyword evidence="3" id="KW-1185">Reference proteome</keyword>
<dbReference type="Proteomes" id="UP000679247">
    <property type="component" value="Chromosome"/>
</dbReference>
<evidence type="ECO:0000313" key="2">
    <source>
        <dbReference type="EMBL" id="QVY59918.1"/>
    </source>
</evidence>
<evidence type="ECO:0000313" key="3">
    <source>
        <dbReference type="Proteomes" id="UP000679247"/>
    </source>
</evidence>
<dbReference type="InterPro" id="IPR001279">
    <property type="entry name" value="Metallo-B-lactamas"/>
</dbReference>
<dbReference type="EMBL" id="CP071709">
    <property type="protein sequence ID" value="QVY59918.1"/>
    <property type="molecule type" value="Genomic_DNA"/>
</dbReference>
<evidence type="ECO:0000259" key="1">
    <source>
        <dbReference type="Pfam" id="PF00753"/>
    </source>
</evidence>
<sequence length="80" mass="9072">MGVVQVETAFDQFADRDRDYSMLIDAGDFTGDEVIEYLQILSMNMIDIVIYTHPDTDHIGQMAIGIKSKKTSGPIWTVRF</sequence>
<feature type="domain" description="Metallo-beta-lactamase" evidence="1">
    <location>
        <begin position="17"/>
        <end position="61"/>
    </location>
</feature>
<dbReference type="Gene3D" id="3.60.15.10">
    <property type="entry name" value="Ribonuclease Z/Hydroxyacylglutathione hydrolase-like"/>
    <property type="match status" value="1"/>
</dbReference>
<dbReference type="RefSeq" id="WP_214474152.1">
    <property type="nucleotide sequence ID" value="NZ_CANKUS010000011.1"/>
</dbReference>
<organism evidence="2 3">
    <name type="scientific">Cytobacillus gottheilii</name>
    <dbReference type="NCBI Taxonomy" id="859144"/>
    <lineage>
        <taxon>Bacteria</taxon>
        <taxon>Bacillati</taxon>
        <taxon>Bacillota</taxon>
        <taxon>Bacilli</taxon>
        <taxon>Bacillales</taxon>
        <taxon>Bacillaceae</taxon>
        <taxon>Cytobacillus</taxon>
    </lineage>
</organism>
<protein>
    <submittedName>
        <fullName evidence="2">MBL fold metallo-hydrolase</fullName>
    </submittedName>
</protein>
<dbReference type="Pfam" id="PF00753">
    <property type="entry name" value="Lactamase_B"/>
    <property type="match status" value="1"/>
</dbReference>
<name>A0ABX8F846_9BACI</name>
<proteinExistence type="predicted"/>
<accession>A0ABX8F846</accession>